<dbReference type="RefSeq" id="WP_379043150.1">
    <property type="nucleotide sequence ID" value="NZ_JBHULZ010000008.1"/>
</dbReference>
<sequence>MWGKETYPAVYYYYIEEKEAGISFFSERHKDYTIIISESSYAIQSLSPNPANSQVQIHYQFEGATSSYISITSVKNAVSNNYILNVDDPNFNIDVANYTSGIYVVTLYCDGESVESKYLIVQ</sequence>
<feature type="domain" description="Secretion system C-terminal sorting" evidence="2">
    <location>
        <begin position="48"/>
        <end position="120"/>
    </location>
</feature>
<dbReference type="EMBL" id="JBHULZ010000008">
    <property type="protein sequence ID" value="MFD2696653.1"/>
    <property type="molecule type" value="Genomic_DNA"/>
</dbReference>
<evidence type="ECO:0000259" key="2">
    <source>
        <dbReference type="Pfam" id="PF18962"/>
    </source>
</evidence>
<evidence type="ECO:0000313" key="3">
    <source>
        <dbReference type="EMBL" id="MFD2696653.1"/>
    </source>
</evidence>
<keyword evidence="1" id="KW-0732">Signal</keyword>
<dbReference type="InterPro" id="IPR026444">
    <property type="entry name" value="Secre_tail"/>
</dbReference>
<organism evidence="3 4">
    <name type="scientific">Mesonia sediminis</name>
    <dbReference type="NCBI Taxonomy" id="1703946"/>
    <lineage>
        <taxon>Bacteria</taxon>
        <taxon>Pseudomonadati</taxon>
        <taxon>Bacteroidota</taxon>
        <taxon>Flavobacteriia</taxon>
        <taxon>Flavobacteriales</taxon>
        <taxon>Flavobacteriaceae</taxon>
        <taxon>Mesonia</taxon>
    </lineage>
</organism>
<gene>
    <name evidence="3" type="ORF">ACFSQ0_01470</name>
</gene>
<accession>A0ABW5SAX7</accession>
<protein>
    <submittedName>
        <fullName evidence="3">T9SS type A sorting domain-containing protein</fullName>
    </submittedName>
</protein>
<dbReference type="Proteomes" id="UP001597357">
    <property type="component" value="Unassembled WGS sequence"/>
</dbReference>
<evidence type="ECO:0000256" key="1">
    <source>
        <dbReference type="ARBA" id="ARBA00022729"/>
    </source>
</evidence>
<name>A0ABW5SAX7_9FLAO</name>
<dbReference type="Pfam" id="PF18962">
    <property type="entry name" value="Por_Secre_tail"/>
    <property type="match status" value="1"/>
</dbReference>
<evidence type="ECO:0000313" key="4">
    <source>
        <dbReference type="Proteomes" id="UP001597357"/>
    </source>
</evidence>
<reference evidence="4" key="1">
    <citation type="journal article" date="2019" name="Int. J. Syst. Evol. Microbiol.">
        <title>The Global Catalogue of Microorganisms (GCM) 10K type strain sequencing project: providing services to taxonomists for standard genome sequencing and annotation.</title>
        <authorList>
            <consortium name="The Broad Institute Genomics Platform"/>
            <consortium name="The Broad Institute Genome Sequencing Center for Infectious Disease"/>
            <person name="Wu L."/>
            <person name="Ma J."/>
        </authorList>
    </citation>
    <scope>NUCLEOTIDE SEQUENCE [LARGE SCALE GENOMIC DNA]</scope>
    <source>
        <strain evidence="4">KCTC 42255</strain>
    </source>
</reference>
<comment type="caution">
    <text evidence="3">The sequence shown here is derived from an EMBL/GenBank/DDBJ whole genome shotgun (WGS) entry which is preliminary data.</text>
</comment>
<keyword evidence="4" id="KW-1185">Reference proteome</keyword>
<proteinExistence type="predicted"/>